<proteinExistence type="predicted"/>
<evidence type="ECO:0000313" key="3">
    <source>
        <dbReference type="Proteomes" id="UP000184404"/>
    </source>
</evidence>
<dbReference type="AlphaFoldDB" id="A0A1M4V1D3"/>
<dbReference type="RefSeq" id="WP_072934937.1">
    <property type="nucleotide sequence ID" value="NZ_FQUG01000003.1"/>
</dbReference>
<dbReference type="OrthoDB" id="2053372at2"/>
<organism evidence="2 3">
    <name type="scientific">Schwartzia succinivorans DSM 10502</name>
    <dbReference type="NCBI Taxonomy" id="1123243"/>
    <lineage>
        <taxon>Bacteria</taxon>
        <taxon>Bacillati</taxon>
        <taxon>Bacillota</taxon>
        <taxon>Negativicutes</taxon>
        <taxon>Selenomonadales</taxon>
        <taxon>Selenomonadaceae</taxon>
        <taxon>Schwartzia</taxon>
    </lineage>
</organism>
<dbReference type="Proteomes" id="UP000184404">
    <property type="component" value="Unassembled WGS sequence"/>
</dbReference>
<feature type="coiled-coil region" evidence="1">
    <location>
        <begin position="45"/>
        <end position="72"/>
    </location>
</feature>
<keyword evidence="1" id="KW-0175">Coiled coil</keyword>
<dbReference type="InterPro" id="IPR008840">
    <property type="entry name" value="Sipho_Gp157"/>
</dbReference>
<dbReference type="EMBL" id="FQUG01000003">
    <property type="protein sequence ID" value="SHE62801.1"/>
    <property type="molecule type" value="Genomic_DNA"/>
</dbReference>
<dbReference type="Pfam" id="PF05565">
    <property type="entry name" value="Sipho_Gp157"/>
    <property type="match status" value="1"/>
</dbReference>
<evidence type="ECO:0000256" key="1">
    <source>
        <dbReference type="SAM" id="Coils"/>
    </source>
</evidence>
<name>A0A1M4V1D3_9FIRM</name>
<gene>
    <name evidence="2" type="ORF">SAMN02745190_00849</name>
</gene>
<keyword evidence="3" id="KW-1185">Reference proteome</keyword>
<sequence>MKLYEINAAIAGCVDMETGEIIDEQALNTLAMAKKDKVRNITCWIKNLLAEAKALKEEKDVFAARQKSAEAKAESLKRYLAEQCAGESYKEPEFSISWRTSKQVIVDDINGVPDEFLVQKDPQPDKAALKKAIEAGAVFEGVQLIEKQNIQIK</sequence>
<reference evidence="2 3" key="1">
    <citation type="submission" date="2016-11" db="EMBL/GenBank/DDBJ databases">
        <authorList>
            <person name="Jaros S."/>
            <person name="Januszkiewicz K."/>
            <person name="Wedrychowicz H."/>
        </authorList>
    </citation>
    <scope>NUCLEOTIDE SEQUENCE [LARGE SCALE GENOMIC DNA]</scope>
    <source>
        <strain evidence="2 3">DSM 10502</strain>
    </source>
</reference>
<accession>A0A1M4V1D3</accession>
<evidence type="ECO:0000313" key="2">
    <source>
        <dbReference type="EMBL" id="SHE62801.1"/>
    </source>
</evidence>
<dbReference type="STRING" id="1123243.SAMN02745190_00849"/>
<protein>
    <submittedName>
        <fullName evidence="2">Virus Gp157</fullName>
    </submittedName>
</protein>